<gene>
    <name evidence="2" type="ORF">DFH07DRAFT_778142</name>
</gene>
<keyword evidence="3" id="KW-1185">Reference proteome</keyword>
<feature type="compositionally biased region" description="Acidic residues" evidence="1">
    <location>
        <begin position="86"/>
        <end position="95"/>
    </location>
</feature>
<dbReference type="AlphaFoldDB" id="A0AAD7IFF9"/>
<evidence type="ECO:0000313" key="3">
    <source>
        <dbReference type="Proteomes" id="UP001215280"/>
    </source>
</evidence>
<dbReference type="EMBL" id="JARJLG010000123">
    <property type="protein sequence ID" value="KAJ7741467.1"/>
    <property type="molecule type" value="Genomic_DNA"/>
</dbReference>
<feature type="compositionally biased region" description="Low complexity" evidence="1">
    <location>
        <begin position="96"/>
        <end position="108"/>
    </location>
</feature>
<feature type="region of interest" description="Disordered" evidence="1">
    <location>
        <begin position="59"/>
        <end position="133"/>
    </location>
</feature>
<accession>A0AAD7IFF9</accession>
<reference evidence="2" key="1">
    <citation type="submission" date="2023-03" db="EMBL/GenBank/DDBJ databases">
        <title>Massive genome expansion in bonnet fungi (Mycena s.s.) driven by repeated elements and novel gene families across ecological guilds.</title>
        <authorList>
            <consortium name="Lawrence Berkeley National Laboratory"/>
            <person name="Harder C.B."/>
            <person name="Miyauchi S."/>
            <person name="Viragh M."/>
            <person name="Kuo A."/>
            <person name="Thoen E."/>
            <person name="Andreopoulos B."/>
            <person name="Lu D."/>
            <person name="Skrede I."/>
            <person name="Drula E."/>
            <person name="Henrissat B."/>
            <person name="Morin E."/>
            <person name="Kohler A."/>
            <person name="Barry K."/>
            <person name="LaButti K."/>
            <person name="Morin E."/>
            <person name="Salamov A."/>
            <person name="Lipzen A."/>
            <person name="Mereny Z."/>
            <person name="Hegedus B."/>
            <person name="Baldrian P."/>
            <person name="Stursova M."/>
            <person name="Weitz H."/>
            <person name="Taylor A."/>
            <person name="Grigoriev I.V."/>
            <person name="Nagy L.G."/>
            <person name="Martin F."/>
            <person name="Kauserud H."/>
        </authorList>
    </citation>
    <scope>NUCLEOTIDE SEQUENCE</scope>
    <source>
        <strain evidence="2">CBHHK188m</strain>
    </source>
</reference>
<proteinExistence type="predicted"/>
<evidence type="ECO:0000256" key="1">
    <source>
        <dbReference type="SAM" id="MobiDB-lite"/>
    </source>
</evidence>
<comment type="caution">
    <text evidence="2">The sequence shown here is derived from an EMBL/GenBank/DDBJ whole genome shotgun (WGS) entry which is preliminary data.</text>
</comment>
<organism evidence="2 3">
    <name type="scientific">Mycena maculata</name>
    <dbReference type="NCBI Taxonomy" id="230809"/>
    <lineage>
        <taxon>Eukaryota</taxon>
        <taxon>Fungi</taxon>
        <taxon>Dikarya</taxon>
        <taxon>Basidiomycota</taxon>
        <taxon>Agaricomycotina</taxon>
        <taxon>Agaricomycetes</taxon>
        <taxon>Agaricomycetidae</taxon>
        <taxon>Agaricales</taxon>
        <taxon>Marasmiineae</taxon>
        <taxon>Mycenaceae</taxon>
        <taxon>Mycena</taxon>
    </lineage>
</organism>
<evidence type="ECO:0000313" key="2">
    <source>
        <dbReference type="EMBL" id="KAJ7741467.1"/>
    </source>
</evidence>
<protein>
    <submittedName>
        <fullName evidence="2">Uncharacterized protein</fullName>
    </submittedName>
</protein>
<sequence length="529" mass="59517">MATFHGEGARRGRSAAGFIFATQPLAPAFTSLRPYAFRHALMLQNEFVTWREDNDPVFRGDVAPEQSCTGNVSSHPWEKWDNGGDSTDDDEEDELTSTASASSRPTTPDVATRPVTPDVATRPAPTSAWELPMSPLTPPAPSREASPVYVQVATAWRARLITYSGPARKHAAAERAAREAKEREAKAATIKRAKELDLARKRMARARGPNHRSARLLRYRIGPSRMGTWDADRLVQMGLIIHDLDPSAITPLVDKRNYVMAVIAGPPKGEIAWWVHVLKQAEQHIGRLYRNAVFPYLGHKESRVRFGIGYGEEGPYPHRIKCHASTLLDVAAIRSSDNFEAISQYQNHVVRQIAPKSYAKLQYQMSRLQEETDLAPVFSGSIFTTCEISYGDGPPLSHKNRESKFNAMEVLTIGGSYDWKECGLLLFWDDHGAFPLRPGSTVAYPAGTKRFSFIPVAPHETFYVFRQYCHAGVMRWIEKDFRSDAQFEEEASDEELADMKEAHESRGRNTIKNFTKISRRLRVLVFRSQ</sequence>
<dbReference type="Proteomes" id="UP001215280">
    <property type="component" value="Unassembled WGS sequence"/>
</dbReference>
<name>A0AAD7IFF9_9AGAR</name>